<accession>A0ABY4BRT2</accession>
<feature type="signal peptide" evidence="1">
    <location>
        <begin position="1"/>
        <end position="20"/>
    </location>
</feature>
<keyword evidence="3" id="KW-1185">Reference proteome</keyword>
<sequence>MNLIYLLSLMFFINCTSGTAAIASDDNSGKVKIQFEEVNHYPYSLTSKRFLVIDTQQKMDQVYSVIHQKNGGGGRMAPIPTVSKEETYLVFKPSVKSTNDVTVKEMYLKGKTLYVNVKPFQSPDIAKSSRVSPNVLVKLLGKYNILDVKVNYQ</sequence>
<protein>
    <submittedName>
        <fullName evidence="2">Uncharacterized protein</fullName>
    </submittedName>
</protein>
<evidence type="ECO:0000313" key="3">
    <source>
        <dbReference type="Proteomes" id="UP000831460"/>
    </source>
</evidence>
<dbReference type="RefSeq" id="WP_243550223.1">
    <property type="nucleotide sequence ID" value="NZ_CP094532.1"/>
</dbReference>
<gene>
    <name evidence="2" type="ORF">MTP09_02195</name>
</gene>
<dbReference type="EMBL" id="CP094532">
    <property type="protein sequence ID" value="UOE41474.1"/>
    <property type="molecule type" value="Genomic_DNA"/>
</dbReference>
<feature type="chain" id="PRO_5046328857" evidence="1">
    <location>
        <begin position="21"/>
        <end position="153"/>
    </location>
</feature>
<proteinExistence type="predicted"/>
<evidence type="ECO:0000256" key="1">
    <source>
        <dbReference type="SAM" id="SignalP"/>
    </source>
</evidence>
<name>A0ABY4BRT2_9FLAO</name>
<organism evidence="2 3">
    <name type="scientific">Chryseobacterium suipulveris</name>
    <dbReference type="NCBI Taxonomy" id="2929800"/>
    <lineage>
        <taxon>Bacteria</taxon>
        <taxon>Pseudomonadati</taxon>
        <taxon>Bacteroidota</taxon>
        <taxon>Flavobacteriia</taxon>
        <taxon>Flavobacteriales</taxon>
        <taxon>Weeksellaceae</taxon>
        <taxon>Chryseobacterium group</taxon>
        <taxon>Chryseobacterium</taxon>
    </lineage>
</organism>
<dbReference type="Proteomes" id="UP000831460">
    <property type="component" value="Chromosome"/>
</dbReference>
<reference evidence="2 3" key="1">
    <citation type="submission" date="2022-03" db="EMBL/GenBank/DDBJ databases">
        <title>Chryseobacterium sp. isolated from particulate matters in swine house.</title>
        <authorList>
            <person name="Won M."/>
            <person name="Kim S.-J."/>
            <person name="Kwon S.-W."/>
        </authorList>
    </citation>
    <scope>NUCLEOTIDE SEQUENCE [LARGE SCALE GENOMIC DNA]</scope>
    <source>
        <strain evidence="2 3">SC2-2</strain>
    </source>
</reference>
<keyword evidence="1" id="KW-0732">Signal</keyword>
<evidence type="ECO:0000313" key="2">
    <source>
        <dbReference type="EMBL" id="UOE41474.1"/>
    </source>
</evidence>